<dbReference type="Proteomes" id="UP000274033">
    <property type="component" value="Unassembled WGS sequence"/>
</dbReference>
<feature type="binding site" evidence="7">
    <location>
        <position position="197"/>
    </location>
    <ligand>
        <name>Mn(2+)</name>
        <dbReference type="ChEBI" id="CHEBI:29035"/>
    </ligand>
</feature>
<dbReference type="AlphaFoldDB" id="A0A3N9UDF9"/>
<feature type="binding site" evidence="7">
    <location>
        <position position="195"/>
    </location>
    <ligand>
        <name>Mn(2+)</name>
        <dbReference type="ChEBI" id="CHEBI:29035"/>
    </ligand>
</feature>
<dbReference type="OrthoDB" id="9804858at2"/>
<sequence length="340" mass="36500">MTERSFEILDVSLRDGSHAMKHSFTEEQVRATAKGLDAAGVNYFEVSHGDGLGGSSLQYGFSKVDELKLIEAAADECENAKVSVLLIPGIGIKEDLQEAVKVGAKMVRVATHVTEADVAAQHIALGRELGLKTVGFLMMAHMAPVEKVVEQAKLFESYGAEIVYVTDSAGYMLPNDVTERISALKQSIGCEIGFHAHNNLSMAMANTIAAVEAGATYIDGSLRALGAGAGNTQTEVMAAVLERLGYNTGIDLYKLMDVANDVVAKFMQRPQEITGSGLIMGYSGVYSSFLLHTQAAAQKFGVDERDILVELGRMKAVGGQEDLIYDVAQQFALKKQKVEV</sequence>
<dbReference type="PANTHER" id="PTHR10277:SF9">
    <property type="entry name" value="2-ISOPROPYLMALATE SYNTHASE 1, CHLOROPLASTIC-RELATED"/>
    <property type="match status" value="1"/>
</dbReference>
<keyword evidence="5 7" id="KW-0456">Lyase</keyword>
<keyword evidence="4 7" id="KW-0464">Manganese</keyword>
<feature type="site" description="Transition state stabilizer" evidence="7">
    <location>
        <position position="14"/>
    </location>
</feature>
<dbReference type="PANTHER" id="PTHR10277">
    <property type="entry name" value="HOMOCITRATE SYNTHASE-RELATED"/>
    <property type="match status" value="1"/>
</dbReference>
<evidence type="ECO:0000256" key="2">
    <source>
        <dbReference type="ARBA" id="ARBA00022723"/>
    </source>
</evidence>
<dbReference type="InterPro" id="IPR017629">
    <property type="entry name" value="4OH_2_O-val_aldolase"/>
</dbReference>
<dbReference type="GO" id="GO:0003852">
    <property type="term" value="F:2-isopropylmalate synthase activity"/>
    <property type="evidence" value="ECO:0007669"/>
    <property type="project" value="TreeGrafter"/>
</dbReference>
<name>A0A3N9UDF9_9BACI</name>
<feature type="domain" description="Pyruvate carboxyltransferase" evidence="9">
    <location>
        <begin position="6"/>
        <end position="256"/>
    </location>
</feature>
<dbReference type="Pfam" id="PF07836">
    <property type="entry name" value="DmpG_comm"/>
    <property type="match status" value="1"/>
</dbReference>
<reference evidence="10 11" key="1">
    <citation type="journal article" date="2013" name="J. Microbiol.">
        <title>Lysinibacillus chungkukjangi sp. nov., isolated from Chungkukjang, Korean fermented soybean food.</title>
        <authorList>
            <person name="Kim S.J."/>
            <person name="Jang Y.H."/>
            <person name="Hamada M."/>
            <person name="Ahn J.H."/>
            <person name="Weon H.Y."/>
            <person name="Suzuki K."/>
            <person name="Whang K.S."/>
            <person name="Kwon S.W."/>
        </authorList>
    </citation>
    <scope>NUCLEOTIDE SEQUENCE [LARGE SCALE GENOMIC DNA]</scope>
    <source>
        <strain evidence="10 11">MCCC 1A12701</strain>
    </source>
</reference>
<comment type="catalytic activity">
    <reaction evidence="7">
        <text>(S)-4-hydroxy-2-oxopentanoate = acetaldehyde + pyruvate</text>
        <dbReference type="Rhea" id="RHEA:22624"/>
        <dbReference type="ChEBI" id="CHEBI:15343"/>
        <dbReference type="ChEBI" id="CHEBI:15361"/>
        <dbReference type="ChEBI" id="CHEBI:73143"/>
        <dbReference type="EC" id="4.1.3.39"/>
    </reaction>
</comment>
<feature type="binding site" evidence="7">
    <location>
        <position position="286"/>
    </location>
    <ligand>
        <name>substrate</name>
    </ligand>
</feature>
<keyword evidence="3 7" id="KW-0058">Aromatic hydrocarbons catabolism</keyword>
<dbReference type="SUPFAM" id="SSF89000">
    <property type="entry name" value="post-HMGL domain-like"/>
    <property type="match status" value="1"/>
</dbReference>
<dbReference type="EC" id="4.1.3.39" evidence="7 8"/>
<comment type="caution">
    <text evidence="10">The sequence shown here is derived from an EMBL/GenBank/DDBJ whole genome shotgun (WGS) entry which is preliminary data.</text>
</comment>
<dbReference type="InterPro" id="IPR035685">
    <property type="entry name" value="DRE_TIM_HOA"/>
</dbReference>
<evidence type="ECO:0000313" key="10">
    <source>
        <dbReference type="EMBL" id="RQW74344.1"/>
    </source>
</evidence>
<proteinExistence type="inferred from homology"/>
<feature type="binding site" evidence="7">
    <location>
        <position position="168"/>
    </location>
    <ligand>
        <name>substrate</name>
    </ligand>
</feature>
<dbReference type="HAMAP" id="MF_01656">
    <property type="entry name" value="HOA"/>
    <property type="match status" value="1"/>
</dbReference>
<dbReference type="NCBIfam" id="TIGR03217">
    <property type="entry name" value="4OH_2_O_val_ald"/>
    <property type="match status" value="1"/>
</dbReference>
<comment type="catalytic activity">
    <reaction evidence="6">
        <text>(S)-4-hydroxy-2-oxohexanoate = propanal + pyruvate</text>
        <dbReference type="Rhea" id="RHEA:36003"/>
        <dbReference type="ChEBI" id="CHEBI:15361"/>
        <dbReference type="ChEBI" id="CHEBI:17153"/>
        <dbReference type="ChEBI" id="CHEBI:73142"/>
        <dbReference type="EC" id="4.1.3.43"/>
    </reaction>
    <physiologicalReaction direction="left-to-right" evidence="6">
        <dbReference type="Rhea" id="RHEA:36004"/>
    </physiologicalReaction>
</comment>
<keyword evidence="11" id="KW-1185">Reference proteome</keyword>
<evidence type="ECO:0000256" key="3">
    <source>
        <dbReference type="ARBA" id="ARBA00022797"/>
    </source>
</evidence>
<dbReference type="InterPro" id="IPR000891">
    <property type="entry name" value="PYR_CT"/>
</dbReference>
<dbReference type="Gene3D" id="3.20.20.70">
    <property type="entry name" value="Aldolase class I"/>
    <property type="match status" value="1"/>
</dbReference>
<comment type="similarity">
    <text evidence="1 7">Belongs to the 4-hydroxy-2-oxovalerate aldolase family.</text>
</comment>
<feature type="binding site" evidence="7">
    <location>
        <position position="195"/>
    </location>
    <ligand>
        <name>substrate</name>
    </ligand>
</feature>
<evidence type="ECO:0000313" key="11">
    <source>
        <dbReference type="Proteomes" id="UP000274033"/>
    </source>
</evidence>
<feature type="active site" description="Proton acceptor" evidence="7">
    <location>
        <position position="18"/>
    </location>
</feature>
<accession>A0A3N9UDF9</accession>
<evidence type="ECO:0000256" key="1">
    <source>
        <dbReference type="ARBA" id="ARBA00008944"/>
    </source>
</evidence>
<feature type="binding site" evidence="7">
    <location>
        <position position="15"/>
    </location>
    <ligand>
        <name>Mn(2+)</name>
        <dbReference type="ChEBI" id="CHEBI:29035"/>
    </ligand>
</feature>
<evidence type="ECO:0000256" key="5">
    <source>
        <dbReference type="ARBA" id="ARBA00023239"/>
    </source>
</evidence>
<dbReference type="Pfam" id="PF00682">
    <property type="entry name" value="HMGL-like"/>
    <property type="match status" value="1"/>
</dbReference>
<organism evidence="10 11">
    <name type="scientific">Lysinibacillus composti</name>
    <dbReference type="NCBI Taxonomy" id="720633"/>
    <lineage>
        <taxon>Bacteria</taxon>
        <taxon>Bacillati</taxon>
        <taxon>Bacillota</taxon>
        <taxon>Bacilli</taxon>
        <taxon>Bacillales</taxon>
        <taxon>Bacillaceae</taxon>
        <taxon>Lysinibacillus</taxon>
    </lineage>
</organism>
<evidence type="ECO:0000256" key="8">
    <source>
        <dbReference type="NCBIfam" id="TIGR03217"/>
    </source>
</evidence>
<keyword evidence="2 7" id="KW-0479">Metal-binding</keyword>
<evidence type="ECO:0000256" key="7">
    <source>
        <dbReference type="HAMAP-Rule" id="MF_01656"/>
    </source>
</evidence>
<evidence type="ECO:0000259" key="9">
    <source>
        <dbReference type="PROSITE" id="PS50991"/>
    </source>
</evidence>
<dbReference type="CDD" id="cd07943">
    <property type="entry name" value="DRE_TIM_HOA"/>
    <property type="match status" value="1"/>
</dbReference>
<dbReference type="Gene3D" id="1.10.8.60">
    <property type="match status" value="1"/>
</dbReference>
<dbReference type="EMBL" id="RRCT01000010">
    <property type="protein sequence ID" value="RQW74344.1"/>
    <property type="molecule type" value="Genomic_DNA"/>
</dbReference>
<dbReference type="SUPFAM" id="SSF51569">
    <property type="entry name" value="Aldolase"/>
    <property type="match status" value="1"/>
</dbReference>
<gene>
    <name evidence="10" type="primary">dmpG</name>
    <name evidence="10" type="ORF">EBB45_12145</name>
</gene>
<dbReference type="GO" id="GO:0030145">
    <property type="term" value="F:manganese ion binding"/>
    <property type="evidence" value="ECO:0007669"/>
    <property type="project" value="UniProtKB-UniRule"/>
</dbReference>
<feature type="binding site" evidence="7">
    <location>
        <begin position="14"/>
        <end position="15"/>
    </location>
    <ligand>
        <name>substrate</name>
    </ligand>
</feature>
<dbReference type="RefSeq" id="WP_124765064.1">
    <property type="nucleotide sequence ID" value="NZ_JAFBDY010000012.1"/>
</dbReference>
<dbReference type="NCBIfam" id="NF006049">
    <property type="entry name" value="PRK08195.1"/>
    <property type="match status" value="1"/>
</dbReference>
<dbReference type="InterPro" id="IPR050073">
    <property type="entry name" value="2-IPM_HCS-like"/>
</dbReference>
<dbReference type="GO" id="GO:0008701">
    <property type="term" value="F:4-hydroxy-2-oxovalerate aldolase activity"/>
    <property type="evidence" value="ECO:0007669"/>
    <property type="project" value="UniProtKB-UniRule"/>
</dbReference>
<protein>
    <recommendedName>
        <fullName evidence="7 8">4-hydroxy-2-oxovalerate aldolase</fullName>
        <shortName evidence="7">HOA</shortName>
        <ecNumber evidence="7 8">4.1.3.39</ecNumber>
    </recommendedName>
    <alternativeName>
        <fullName evidence="7">4-hydroxy-2-keto-pentanoic acid aldolase</fullName>
    </alternativeName>
    <alternativeName>
        <fullName evidence="7">4-hydroxy-2-oxopentanoate aldolase</fullName>
    </alternativeName>
</protein>
<dbReference type="InterPro" id="IPR012425">
    <property type="entry name" value="DmpG_comm"/>
</dbReference>
<dbReference type="InterPro" id="IPR013785">
    <property type="entry name" value="Aldolase_TIM"/>
</dbReference>
<dbReference type="PROSITE" id="PS50991">
    <property type="entry name" value="PYR_CT"/>
    <property type="match status" value="1"/>
</dbReference>
<evidence type="ECO:0000256" key="4">
    <source>
        <dbReference type="ARBA" id="ARBA00023211"/>
    </source>
</evidence>
<evidence type="ECO:0000256" key="6">
    <source>
        <dbReference type="ARBA" id="ARBA00023518"/>
    </source>
</evidence>
<dbReference type="GO" id="GO:0009098">
    <property type="term" value="P:L-leucine biosynthetic process"/>
    <property type="evidence" value="ECO:0007669"/>
    <property type="project" value="TreeGrafter"/>
</dbReference>